<reference evidence="1" key="2">
    <citation type="submission" date="2021-09" db="EMBL/GenBank/DDBJ databases">
        <authorList>
            <person name="Jia N."/>
            <person name="Wang J."/>
            <person name="Shi W."/>
            <person name="Du L."/>
            <person name="Sun Y."/>
            <person name="Zhan W."/>
            <person name="Jiang J."/>
            <person name="Wang Q."/>
            <person name="Zhang B."/>
            <person name="Ji P."/>
            <person name="Sakyi L.B."/>
            <person name="Cui X."/>
            <person name="Yuan T."/>
            <person name="Jiang B."/>
            <person name="Yang W."/>
            <person name="Lam T.T.-Y."/>
            <person name="Chang Q."/>
            <person name="Ding S."/>
            <person name="Wang X."/>
            <person name="Zhu J."/>
            <person name="Ruan X."/>
            <person name="Zhao L."/>
            <person name="Wei J."/>
            <person name="Que T."/>
            <person name="Du C."/>
            <person name="Cheng J."/>
            <person name="Dai P."/>
            <person name="Han X."/>
            <person name="Huang E."/>
            <person name="Gao Y."/>
            <person name="Liu J."/>
            <person name="Shao H."/>
            <person name="Ye R."/>
            <person name="Li L."/>
            <person name="Wei W."/>
            <person name="Wang X."/>
            <person name="Wang C."/>
            <person name="Huo Q."/>
            <person name="Li W."/>
            <person name="Guo W."/>
            <person name="Chen H."/>
            <person name="Chen S."/>
            <person name="Zhou L."/>
            <person name="Zhou L."/>
            <person name="Ni X."/>
            <person name="Tian J."/>
            <person name="Zhou Y."/>
            <person name="Sheng Y."/>
            <person name="Liu T."/>
            <person name="Pan Y."/>
            <person name="Xia L."/>
            <person name="Li J."/>
            <person name="Zhao F."/>
            <person name="Cao W."/>
        </authorList>
    </citation>
    <scope>NUCLEOTIDE SEQUENCE</scope>
    <source>
        <strain evidence="1">Rmic-2018</strain>
        <tissue evidence="1">Larvae</tissue>
    </source>
</reference>
<gene>
    <name evidence="1" type="ORF">HPB51_027832</name>
</gene>
<organism evidence="1 2">
    <name type="scientific">Rhipicephalus microplus</name>
    <name type="common">Cattle tick</name>
    <name type="synonym">Boophilus microplus</name>
    <dbReference type="NCBI Taxonomy" id="6941"/>
    <lineage>
        <taxon>Eukaryota</taxon>
        <taxon>Metazoa</taxon>
        <taxon>Ecdysozoa</taxon>
        <taxon>Arthropoda</taxon>
        <taxon>Chelicerata</taxon>
        <taxon>Arachnida</taxon>
        <taxon>Acari</taxon>
        <taxon>Parasitiformes</taxon>
        <taxon>Ixodida</taxon>
        <taxon>Ixodoidea</taxon>
        <taxon>Ixodidae</taxon>
        <taxon>Rhipicephalinae</taxon>
        <taxon>Rhipicephalus</taxon>
        <taxon>Boophilus</taxon>
    </lineage>
</organism>
<evidence type="ECO:0000313" key="2">
    <source>
        <dbReference type="Proteomes" id="UP000821866"/>
    </source>
</evidence>
<name>A0A9J6CZ73_RHIMP</name>
<accession>A0A9J6CZ73</accession>
<protein>
    <submittedName>
        <fullName evidence="1">Uncharacterized protein</fullName>
    </submittedName>
</protein>
<dbReference type="AlphaFoldDB" id="A0A9J6CZ73"/>
<comment type="caution">
    <text evidence="1">The sequence shown here is derived from an EMBL/GenBank/DDBJ whole genome shotgun (WGS) entry which is preliminary data.</text>
</comment>
<evidence type="ECO:0000313" key="1">
    <source>
        <dbReference type="EMBL" id="KAH7958182.1"/>
    </source>
</evidence>
<dbReference type="Proteomes" id="UP000821866">
    <property type="component" value="Unassembled WGS sequence"/>
</dbReference>
<proteinExistence type="predicted"/>
<dbReference type="EMBL" id="JABSTU010004426">
    <property type="protein sequence ID" value="KAH7958182.1"/>
    <property type="molecule type" value="Genomic_DNA"/>
</dbReference>
<reference evidence="1" key="1">
    <citation type="journal article" date="2020" name="Cell">
        <title>Large-Scale Comparative Analyses of Tick Genomes Elucidate Their Genetic Diversity and Vector Capacities.</title>
        <authorList>
            <consortium name="Tick Genome and Microbiome Consortium (TIGMIC)"/>
            <person name="Jia N."/>
            <person name="Wang J."/>
            <person name="Shi W."/>
            <person name="Du L."/>
            <person name="Sun Y."/>
            <person name="Zhan W."/>
            <person name="Jiang J.F."/>
            <person name="Wang Q."/>
            <person name="Zhang B."/>
            <person name="Ji P."/>
            <person name="Bell-Sakyi L."/>
            <person name="Cui X.M."/>
            <person name="Yuan T.T."/>
            <person name="Jiang B.G."/>
            <person name="Yang W.F."/>
            <person name="Lam T.T."/>
            <person name="Chang Q.C."/>
            <person name="Ding S.J."/>
            <person name="Wang X.J."/>
            <person name="Zhu J.G."/>
            <person name="Ruan X.D."/>
            <person name="Zhao L."/>
            <person name="Wei J.T."/>
            <person name="Ye R.Z."/>
            <person name="Que T.C."/>
            <person name="Du C.H."/>
            <person name="Zhou Y.H."/>
            <person name="Cheng J.X."/>
            <person name="Dai P.F."/>
            <person name="Guo W.B."/>
            <person name="Han X.H."/>
            <person name="Huang E.J."/>
            <person name="Li L.F."/>
            <person name="Wei W."/>
            <person name="Gao Y.C."/>
            <person name="Liu J.Z."/>
            <person name="Shao H.Z."/>
            <person name="Wang X."/>
            <person name="Wang C.C."/>
            <person name="Yang T.C."/>
            <person name="Huo Q.B."/>
            <person name="Li W."/>
            <person name="Chen H.Y."/>
            <person name="Chen S.E."/>
            <person name="Zhou L.G."/>
            <person name="Ni X.B."/>
            <person name="Tian J.H."/>
            <person name="Sheng Y."/>
            <person name="Liu T."/>
            <person name="Pan Y.S."/>
            <person name="Xia L.Y."/>
            <person name="Li J."/>
            <person name="Zhao F."/>
            <person name="Cao W.C."/>
        </authorList>
    </citation>
    <scope>NUCLEOTIDE SEQUENCE</scope>
    <source>
        <strain evidence="1">Rmic-2018</strain>
    </source>
</reference>
<sequence>MQLIIKNTLEEIIEVKHTAQLARLSSSVGNRRILTILVCRAVEEERSQSLTKKQRANIMVAPFPHNVQPQYNANRRKATCEALLKSVRANPESACFLDALQYG</sequence>
<keyword evidence="2" id="KW-1185">Reference proteome</keyword>